<organism evidence="9 10">
    <name type="scientific">Pseudovirgaria hyperparasitica</name>
    <dbReference type="NCBI Taxonomy" id="470096"/>
    <lineage>
        <taxon>Eukaryota</taxon>
        <taxon>Fungi</taxon>
        <taxon>Dikarya</taxon>
        <taxon>Ascomycota</taxon>
        <taxon>Pezizomycotina</taxon>
        <taxon>Dothideomycetes</taxon>
        <taxon>Dothideomycetes incertae sedis</taxon>
        <taxon>Acrospermales</taxon>
        <taxon>Acrospermaceae</taxon>
        <taxon>Pseudovirgaria</taxon>
    </lineage>
</organism>
<dbReference type="Pfam" id="PF00233">
    <property type="entry name" value="PDEase_I"/>
    <property type="match status" value="1"/>
</dbReference>
<dbReference type="CDD" id="cd00077">
    <property type="entry name" value="HDc"/>
    <property type="match status" value="1"/>
</dbReference>
<feature type="binding site" evidence="4">
    <location>
        <position position="422"/>
    </location>
    <ligand>
        <name>AMP</name>
        <dbReference type="ChEBI" id="CHEBI:456215"/>
    </ligand>
</feature>
<dbReference type="GO" id="GO:0007165">
    <property type="term" value="P:signal transduction"/>
    <property type="evidence" value="ECO:0007669"/>
    <property type="project" value="InterPro"/>
</dbReference>
<dbReference type="SUPFAM" id="SSF109604">
    <property type="entry name" value="HD-domain/PDEase-like"/>
    <property type="match status" value="1"/>
</dbReference>
<reference evidence="9" key="1">
    <citation type="journal article" date="2020" name="Stud. Mycol.">
        <title>101 Dothideomycetes genomes: a test case for predicting lifestyles and emergence of pathogens.</title>
        <authorList>
            <person name="Haridas S."/>
            <person name="Albert R."/>
            <person name="Binder M."/>
            <person name="Bloem J."/>
            <person name="Labutti K."/>
            <person name="Salamov A."/>
            <person name="Andreopoulos B."/>
            <person name="Baker S."/>
            <person name="Barry K."/>
            <person name="Bills G."/>
            <person name="Bluhm B."/>
            <person name="Cannon C."/>
            <person name="Castanera R."/>
            <person name="Culley D."/>
            <person name="Daum C."/>
            <person name="Ezra D."/>
            <person name="Gonzalez J."/>
            <person name="Henrissat B."/>
            <person name="Kuo A."/>
            <person name="Liang C."/>
            <person name="Lipzen A."/>
            <person name="Lutzoni F."/>
            <person name="Magnuson J."/>
            <person name="Mondo S."/>
            <person name="Nolan M."/>
            <person name="Ohm R."/>
            <person name="Pangilinan J."/>
            <person name="Park H.-J."/>
            <person name="Ramirez L."/>
            <person name="Alfaro M."/>
            <person name="Sun H."/>
            <person name="Tritt A."/>
            <person name="Yoshinaga Y."/>
            <person name="Zwiers L.-H."/>
            <person name="Turgeon B."/>
            <person name="Goodwin S."/>
            <person name="Spatafora J."/>
            <person name="Crous P."/>
            <person name="Grigoriev I."/>
        </authorList>
    </citation>
    <scope>NUCLEOTIDE SEQUENCE</scope>
    <source>
        <strain evidence="9">CBS 121739</strain>
    </source>
</reference>
<dbReference type="Gene3D" id="1.10.1300.10">
    <property type="entry name" value="3'5'-cyclic nucleotide phosphodiesterase, catalytic domain"/>
    <property type="match status" value="1"/>
</dbReference>
<dbReference type="InterPro" id="IPR003607">
    <property type="entry name" value="HD/PDEase_dom"/>
</dbReference>
<dbReference type="InterPro" id="IPR023174">
    <property type="entry name" value="PDEase_CS"/>
</dbReference>
<keyword evidence="1 5" id="KW-0479">Metal-binding</keyword>
<dbReference type="Proteomes" id="UP000799437">
    <property type="component" value="Unassembled WGS sequence"/>
</dbReference>
<evidence type="ECO:0000256" key="2">
    <source>
        <dbReference type="ARBA" id="ARBA00022801"/>
    </source>
</evidence>
<dbReference type="InterPro" id="IPR002073">
    <property type="entry name" value="PDEase_catalytic_dom"/>
</dbReference>
<keyword evidence="10" id="KW-1185">Reference proteome</keyword>
<evidence type="ECO:0000256" key="5">
    <source>
        <dbReference type="PIRSR" id="PIRSR623088-3"/>
    </source>
</evidence>
<dbReference type="SMART" id="SM00471">
    <property type="entry name" value="HDc"/>
    <property type="match status" value="1"/>
</dbReference>
<dbReference type="RefSeq" id="XP_033598921.1">
    <property type="nucleotide sequence ID" value="XM_033749854.1"/>
</dbReference>
<feature type="region of interest" description="Disordered" evidence="7">
    <location>
        <begin position="113"/>
        <end position="133"/>
    </location>
</feature>
<evidence type="ECO:0000256" key="1">
    <source>
        <dbReference type="ARBA" id="ARBA00022723"/>
    </source>
</evidence>
<dbReference type="InterPro" id="IPR036971">
    <property type="entry name" value="PDEase_catalytic_dom_sf"/>
</dbReference>
<evidence type="ECO:0000259" key="8">
    <source>
        <dbReference type="PROSITE" id="PS51845"/>
    </source>
</evidence>
<comment type="cofactor">
    <cofactor evidence="6">
        <name>a divalent metal cation</name>
        <dbReference type="ChEBI" id="CHEBI:60240"/>
    </cofactor>
    <text evidence="6">Binds 2 divalent metal cations per subunit. Site 1 may preferentially bind zinc ions, while site 2 has a preference for magnesium and/or manganese ions.</text>
</comment>
<dbReference type="InterPro" id="IPR023088">
    <property type="entry name" value="PDEase"/>
</dbReference>
<proteinExistence type="inferred from homology"/>
<gene>
    <name evidence="9" type="ORF">EJ05DRAFT_65613</name>
</gene>
<dbReference type="GeneID" id="54490908"/>
<feature type="binding site" evidence="4">
    <location>
        <position position="591"/>
    </location>
    <ligand>
        <name>AMP</name>
        <dbReference type="ChEBI" id="CHEBI:456215"/>
    </ligand>
</feature>
<evidence type="ECO:0000256" key="7">
    <source>
        <dbReference type="SAM" id="MobiDB-lite"/>
    </source>
</evidence>
<dbReference type="GO" id="GO:0046872">
    <property type="term" value="F:metal ion binding"/>
    <property type="evidence" value="ECO:0007669"/>
    <property type="project" value="UniProtKB-KW"/>
</dbReference>
<name>A0A6A6W3G3_9PEZI</name>
<feature type="binding site" evidence="5">
    <location>
        <position position="366"/>
    </location>
    <ligand>
        <name>Zn(2+)</name>
        <dbReference type="ChEBI" id="CHEBI:29105"/>
        <label>1</label>
    </ligand>
</feature>
<feature type="binding site" evidence="5">
    <location>
        <position position="421"/>
    </location>
    <ligand>
        <name>Zn(2+)</name>
        <dbReference type="ChEBI" id="CHEBI:29105"/>
        <label>1</label>
    </ligand>
</feature>
<evidence type="ECO:0000313" key="9">
    <source>
        <dbReference type="EMBL" id="KAF2756470.1"/>
    </source>
</evidence>
<feature type="binding site" evidence="5">
    <location>
        <position position="422"/>
    </location>
    <ligand>
        <name>Zn(2+)</name>
        <dbReference type="ChEBI" id="CHEBI:29105"/>
        <label>1</label>
    </ligand>
</feature>
<feature type="binding site" evidence="4">
    <location>
        <position position="536"/>
    </location>
    <ligand>
        <name>AMP</name>
        <dbReference type="ChEBI" id="CHEBI:456215"/>
    </ligand>
</feature>
<dbReference type="EC" id="3.1.4.-" evidence="6"/>
<dbReference type="OrthoDB" id="546632at2759"/>
<feature type="binding site" evidence="4">
    <location>
        <begin position="362"/>
        <end position="366"/>
    </location>
    <ligand>
        <name>AMP</name>
        <dbReference type="ChEBI" id="CHEBI:456215"/>
    </ligand>
</feature>
<feature type="binding site" evidence="5">
    <location>
        <position position="536"/>
    </location>
    <ligand>
        <name>Zn(2+)</name>
        <dbReference type="ChEBI" id="CHEBI:29105"/>
        <label>1</label>
    </ligand>
</feature>
<dbReference type="PRINTS" id="PR00387">
    <property type="entry name" value="PDIESTERASE1"/>
</dbReference>
<dbReference type="PANTHER" id="PTHR11347">
    <property type="entry name" value="CYCLIC NUCLEOTIDE PHOSPHODIESTERASE"/>
    <property type="match status" value="1"/>
</dbReference>
<dbReference type="EMBL" id="ML996575">
    <property type="protein sequence ID" value="KAF2756470.1"/>
    <property type="molecule type" value="Genomic_DNA"/>
</dbReference>
<feature type="active site" description="Proton donor" evidence="3">
    <location>
        <position position="362"/>
    </location>
</feature>
<feature type="binding site" evidence="5">
    <location>
        <position position="422"/>
    </location>
    <ligand>
        <name>Zn(2+)</name>
        <dbReference type="ChEBI" id="CHEBI:29105"/>
        <label>2</label>
    </ligand>
</feature>
<dbReference type="PROSITE" id="PS00126">
    <property type="entry name" value="PDEASE_I_1"/>
    <property type="match status" value="1"/>
</dbReference>
<evidence type="ECO:0000256" key="3">
    <source>
        <dbReference type="PIRSR" id="PIRSR623088-1"/>
    </source>
</evidence>
<dbReference type="GO" id="GO:0004114">
    <property type="term" value="F:3',5'-cyclic-nucleotide phosphodiesterase activity"/>
    <property type="evidence" value="ECO:0007669"/>
    <property type="project" value="InterPro"/>
</dbReference>
<protein>
    <recommendedName>
        <fullName evidence="6">Phosphodiesterase</fullName>
        <ecNumber evidence="6">3.1.4.-</ecNumber>
    </recommendedName>
</protein>
<evidence type="ECO:0000256" key="4">
    <source>
        <dbReference type="PIRSR" id="PIRSR623088-2"/>
    </source>
</evidence>
<dbReference type="AlphaFoldDB" id="A0A6A6W3G3"/>
<feature type="domain" description="PDEase" evidence="8">
    <location>
        <begin position="286"/>
        <end position="634"/>
    </location>
</feature>
<accession>A0A6A6W3G3</accession>
<evidence type="ECO:0000256" key="6">
    <source>
        <dbReference type="RuleBase" id="RU363067"/>
    </source>
</evidence>
<evidence type="ECO:0000313" key="10">
    <source>
        <dbReference type="Proteomes" id="UP000799437"/>
    </source>
</evidence>
<sequence>MDHGACNVIYLDKRAVDEHVRRNTLSESWAVRNNSTPGPGNDSPGYFHSVRPKNPTEVLSNIEHILSVFNEVHVCNTGASCLTRLSDLNENLADLVPTILLIDIPLNEERRLKRLSREPRTPSPNSMRRPLPDNCEPDDLYGMHLLQHVASEIQQRSLSRMVLPIAMLSGVEETERPGAPARTSSASQLLNEGTRSLRYVDAGAVDVYTSPLTKGQVHSLAVHAYRTRKEASKEDTNFLAARRNRKVSWVGVDDTKPYAYLREVMVSGLMGGICNPDTIGDNIDPNDIEVQPERIGVIAKMIGTWEFSAHDFTDDELLYGALLILKHALGMPELEQWRMDTDELTILLLASRTAYNEFVLYHNFRHVVDVLQALFFFLVQIGTLPPYPAGSSSQRKSPPSALAALLKPFDALTLLVSAVGHDVGHPGVNNAFLVALNSPLAQLYNDRSVLESFHCAAYSQILRRYWPGAFSDTGMRKLMINSILATDMGLHFKYMGDLGNLQSQLAHNNNTLDGWSPKVLEEYKELLCGLLIKCADISNVARKFDTAANWARILTDEFSNQGDMEQELEMPTCLFGGPPVLDSVIKMGESQIGFMNIFARPLFEAVSDVVPAMRFSLDEILTNKSIWERKIELERENQTKLAATGMLIPRPSYDTAPSPFSGS</sequence>
<keyword evidence="2 6" id="KW-0378">Hydrolase</keyword>
<dbReference type="PROSITE" id="PS51845">
    <property type="entry name" value="PDEASE_I_2"/>
    <property type="match status" value="1"/>
</dbReference>
<comment type="similarity">
    <text evidence="6">Belongs to the cyclic nucleotide phosphodiesterase family.</text>
</comment>